<dbReference type="Gene3D" id="3.30.70.270">
    <property type="match status" value="1"/>
</dbReference>
<evidence type="ECO:0000313" key="3">
    <source>
        <dbReference type="EMBL" id="THH13185.1"/>
    </source>
</evidence>
<dbReference type="InterPro" id="IPR000477">
    <property type="entry name" value="RT_dom"/>
</dbReference>
<dbReference type="SUPFAM" id="SSF56672">
    <property type="entry name" value="DNA/RNA polymerases"/>
    <property type="match status" value="1"/>
</dbReference>
<dbReference type="InterPro" id="IPR043502">
    <property type="entry name" value="DNA/RNA_pol_sf"/>
</dbReference>
<feature type="region of interest" description="Disordered" evidence="1">
    <location>
        <begin position="74"/>
        <end position="98"/>
    </location>
</feature>
<dbReference type="Pfam" id="PF00078">
    <property type="entry name" value="RVT_1"/>
    <property type="match status" value="1"/>
</dbReference>
<accession>A0A4S4LMM7</accession>
<organism evidence="3 4">
    <name type="scientific">Antrodiella citrinella</name>
    <dbReference type="NCBI Taxonomy" id="2447956"/>
    <lineage>
        <taxon>Eukaryota</taxon>
        <taxon>Fungi</taxon>
        <taxon>Dikarya</taxon>
        <taxon>Basidiomycota</taxon>
        <taxon>Agaricomycotina</taxon>
        <taxon>Agaricomycetes</taxon>
        <taxon>Polyporales</taxon>
        <taxon>Steccherinaceae</taxon>
        <taxon>Antrodiella</taxon>
    </lineage>
</organism>
<evidence type="ECO:0000259" key="2">
    <source>
        <dbReference type="PROSITE" id="PS50878"/>
    </source>
</evidence>
<comment type="caution">
    <text evidence="3">The sequence shown here is derived from an EMBL/GenBank/DDBJ whole genome shotgun (WGS) entry which is preliminary data.</text>
</comment>
<dbReference type="Proteomes" id="UP000308730">
    <property type="component" value="Unassembled WGS sequence"/>
</dbReference>
<dbReference type="PANTHER" id="PTHR24559:SF440">
    <property type="entry name" value="RIBONUCLEASE H"/>
    <property type="match status" value="1"/>
</dbReference>
<proteinExistence type="predicted"/>
<sequence length="98" mass="11729">MNELFADMIDEGWLVIYMDDMLIFSKDLDTHKERTHRLFQRLRENDLFLKPEKCLFEVDEVEFLGMIIRAENLSETGEDDRREDPPHTKVNGLDDMDH</sequence>
<dbReference type="PANTHER" id="PTHR24559">
    <property type="entry name" value="TRANSPOSON TY3-I GAG-POL POLYPROTEIN"/>
    <property type="match status" value="1"/>
</dbReference>
<dbReference type="InterPro" id="IPR043128">
    <property type="entry name" value="Rev_trsase/Diguanyl_cyclase"/>
</dbReference>
<protein>
    <recommendedName>
        <fullName evidence="2">Reverse transcriptase domain-containing protein</fullName>
    </recommendedName>
</protein>
<dbReference type="AlphaFoldDB" id="A0A4S4LMM7"/>
<name>A0A4S4LMM7_9APHY</name>
<reference evidence="3 4" key="1">
    <citation type="submission" date="2019-02" db="EMBL/GenBank/DDBJ databases">
        <title>Genome sequencing of the rare red list fungi Antrodiella citrinella (Flaviporus citrinellus).</title>
        <authorList>
            <person name="Buettner E."/>
            <person name="Kellner H."/>
        </authorList>
    </citation>
    <scope>NUCLEOTIDE SEQUENCE [LARGE SCALE GENOMIC DNA]</scope>
    <source>
        <strain evidence="3 4">DSM 108506</strain>
    </source>
</reference>
<dbReference type="OrthoDB" id="2798231at2759"/>
<dbReference type="InterPro" id="IPR053134">
    <property type="entry name" value="RNA-dir_DNA_polymerase"/>
</dbReference>
<evidence type="ECO:0000313" key="4">
    <source>
        <dbReference type="Proteomes" id="UP000308730"/>
    </source>
</evidence>
<keyword evidence="4" id="KW-1185">Reference proteome</keyword>
<evidence type="ECO:0000256" key="1">
    <source>
        <dbReference type="SAM" id="MobiDB-lite"/>
    </source>
</evidence>
<gene>
    <name evidence="3" type="ORF">EUX98_g9751</name>
</gene>
<feature type="domain" description="Reverse transcriptase" evidence="2">
    <location>
        <begin position="1"/>
        <end position="68"/>
    </location>
</feature>
<dbReference type="EMBL" id="SGPM01001108">
    <property type="protein sequence ID" value="THH13185.1"/>
    <property type="molecule type" value="Genomic_DNA"/>
</dbReference>
<dbReference type="PROSITE" id="PS50878">
    <property type="entry name" value="RT_POL"/>
    <property type="match status" value="1"/>
</dbReference>